<evidence type="ECO:0000256" key="5">
    <source>
        <dbReference type="ARBA" id="ARBA00022842"/>
    </source>
</evidence>
<dbReference type="Gramene" id="KVI00931">
    <property type="protein sequence ID" value="KVI00931"/>
    <property type="gene ID" value="Ccrd_020807"/>
</dbReference>
<dbReference type="PANTHER" id="PTHR31998">
    <property type="entry name" value="K(+)-INSENSITIVE PYROPHOSPHATE-ENERGIZED PROTON PUMP"/>
    <property type="match status" value="1"/>
</dbReference>
<evidence type="ECO:0000256" key="2">
    <source>
        <dbReference type="ARBA" id="ARBA00013242"/>
    </source>
</evidence>
<keyword evidence="8" id="KW-0406">Ion transport</keyword>
<evidence type="ECO:0000313" key="11">
    <source>
        <dbReference type="Proteomes" id="UP000243975"/>
    </source>
</evidence>
<dbReference type="InterPro" id="IPR004131">
    <property type="entry name" value="PPase-energised_H-pump"/>
</dbReference>
<dbReference type="AlphaFoldDB" id="A0A124SER6"/>
<dbReference type="EMBL" id="LEKV01003168">
    <property type="protein sequence ID" value="KVI00931.1"/>
    <property type="molecule type" value="Genomic_DNA"/>
</dbReference>
<dbReference type="Pfam" id="PF03030">
    <property type="entry name" value="H_PPase"/>
    <property type="match status" value="1"/>
</dbReference>
<comment type="subcellular location">
    <subcellularLocation>
        <location evidence="1">Endomembrane system</location>
        <topology evidence="1">Multi-pass membrane protein</topology>
    </subcellularLocation>
</comment>
<gene>
    <name evidence="10" type="ORF">Ccrd_020807</name>
</gene>
<organism evidence="10 11">
    <name type="scientific">Cynara cardunculus var. scolymus</name>
    <name type="common">Globe artichoke</name>
    <name type="synonym">Cynara scolymus</name>
    <dbReference type="NCBI Taxonomy" id="59895"/>
    <lineage>
        <taxon>Eukaryota</taxon>
        <taxon>Viridiplantae</taxon>
        <taxon>Streptophyta</taxon>
        <taxon>Embryophyta</taxon>
        <taxon>Tracheophyta</taxon>
        <taxon>Spermatophyta</taxon>
        <taxon>Magnoliopsida</taxon>
        <taxon>eudicotyledons</taxon>
        <taxon>Gunneridae</taxon>
        <taxon>Pentapetalae</taxon>
        <taxon>asterids</taxon>
        <taxon>campanulids</taxon>
        <taxon>Asterales</taxon>
        <taxon>Asteraceae</taxon>
        <taxon>Carduoideae</taxon>
        <taxon>Cardueae</taxon>
        <taxon>Carduinae</taxon>
        <taxon>Cynara</taxon>
    </lineage>
</organism>
<evidence type="ECO:0000256" key="7">
    <source>
        <dbReference type="ARBA" id="ARBA00022989"/>
    </source>
</evidence>
<evidence type="ECO:0000256" key="6">
    <source>
        <dbReference type="ARBA" id="ARBA00022967"/>
    </source>
</evidence>
<dbReference type="GO" id="GO:0004427">
    <property type="term" value="F:inorganic diphosphate phosphatase activity"/>
    <property type="evidence" value="ECO:0007669"/>
    <property type="project" value="InterPro"/>
</dbReference>
<keyword evidence="3" id="KW-0813">Transport</keyword>
<proteinExistence type="predicted"/>
<dbReference type="GO" id="GO:0016020">
    <property type="term" value="C:membrane"/>
    <property type="evidence" value="ECO:0007669"/>
    <property type="project" value="InterPro"/>
</dbReference>
<dbReference type="GO" id="GO:0012505">
    <property type="term" value="C:endomembrane system"/>
    <property type="evidence" value="ECO:0007669"/>
    <property type="project" value="UniProtKB-SubCell"/>
</dbReference>
<dbReference type="Proteomes" id="UP000243975">
    <property type="component" value="Unassembled WGS sequence"/>
</dbReference>
<reference evidence="10 11" key="1">
    <citation type="journal article" date="2016" name="Sci. Rep.">
        <title>The genome sequence of the outbreeding globe artichoke constructed de novo incorporating a phase-aware low-pass sequencing strategy of F1 progeny.</title>
        <authorList>
            <person name="Scaglione D."/>
            <person name="Reyes-Chin-Wo S."/>
            <person name="Acquadro A."/>
            <person name="Froenicke L."/>
            <person name="Portis E."/>
            <person name="Beitel C."/>
            <person name="Tirone M."/>
            <person name="Mauro R."/>
            <person name="Lo Monaco A."/>
            <person name="Mauromicale G."/>
            <person name="Faccioli P."/>
            <person name="Cattivelli L."/>
            <person name="Rieseberg L."/>
            <person name="Michelmore R."/>
            <person name="Lanteri S."/>
        </authorList>
    </citation>
    <scope>NUCLEOTIDE SEQUENCE [LARGE SCALE GENOMIC DNA]</scope>
    <source>
        <strain evidence="10">2C</strain>
    </source>
</reference>
<keyword evidence="9" id="KW-0472">Membrane</keyword>
<evidence type="ECO:0000256" key="1">
    <source>
        <dbReference type="ARBA" id="ARBA00004127"/>
    </source>
</evidence>
<evidence type="ECO:0000313" key="10">
    <source>
        <dbReference type="EMBL" id="KVI00931.1"/>
    </source>
</evidence>
<keyword evidence="4" id="KW-0812">Transmembrane</keyword>
<comment type="caution">
    <text evidence="10">The sequence shown here is derived from an EMBL/GenBank/DDBJ whole genome shotgun (WGS) entry which is preliminary data.</text>
</comment>
<dbReference type="EC" id="7.1.3.1" evidence="2"/>
<evidence type="ECO:0000256" key="3">
    <source>
        <dbReference type="ARBA" id="ARBA00022448"/>
    </source>
</evidence>
<dbReference type="GO" id="GO:0009678">
    <property type="term" value="F:diphosphate hydrolysis-driven proton transmembrane transporter activity"/>
    <property type="evidence" value="ECO:0007669"/>
    <property type="project" value="UniProtKB-EC"/>
</dbReference>
<keyword evidence="11" id="KW-1185">Reference proteome</keyword>
<keyword evidence="7" id="KW-1133">Transmembrane helix</keyword>
<keyword evidence="5" id="KW-0460">Magnesium</keyword>
<sequence length="125" mass="13597">MPPYTLCKAVQQFNGKNWKKIGERKHRGIARPKCSYQYDTSYQESFVRPPAAMPTVEIVLCACRESMHKVEILEYVKISTDVSLKEIIPPGALVMITPLVAGTLFGVESLAGVLAGSLVSGVQGG</sequence>
<evidence type="ECO:0000256" key="4">
    <source>
        <dbReference type="ARBA" id="ARBA00022692"/>
    </source>
</evidence>
<evidence type="ECO:0000256" key="8">
    <source>
        <dbReference type="ARBA" id="ARBA00023065"/>
    </source>
</evidence>
<protein>
    <recommendedName>
        <fullName evidence="2">H(+)-exporting diphosphatase</fullName>
        <ecNumber evidence="2">7.1.3.1</ecNumber>
    </recommendedName>
</protein>
<name>A0A124SER6_CYNCS</name>
<keyword evidence="6" id="KW-1278">Translocase</keyword>
<accession>A0A124SER6</accession>
<evidence type="ECO:0000256" key="9">
    <source>
        <dbReference type="ARBA" id="ARBA00023136"/>
    </source>
</evidence>